<dbReference type="Gene3D" id="3.20.20.80">
    <property type="entry name" value="Glycosidases"/>
    <property type="match status" value="1"/>
</dbReference>
<reference evidence="4 5" key="1">
    <citation type="submission" date="2018-01" db="EMBL/GenBank/DDBJ databases">
        <title>Genome characterization of the sugarcane-associated fungus Trichoderma ghanense CCMA-1212 and their application in lignocelulose bioconversion.</title>
        <authorList>
            <person name="Steindorff A.S."/>
            <person name="Mendes T.D."/>
            <person name="Vilela E.S.D."/>
            <person name="Rodrigues D.S."/>
            <person name="Formighieri E.F."/>
            <person name="Melo I.S."/>
            <person name="Favaro L.C.L."/>
        </authorList>
    </citation>
    <scope>NUCLEOTIDE SEQUENCE [LARGE SCALE GENOMIC DNA]</scope>
    <source>
        <strain evidence="4 5">CCMA-1212</strain>
    </source>
</reference>
<name>A0ABY2GX36_9HYPO</name>
<dbReference type="Pfam" id="PF25488">
    <property type="entry name" value="RNaseT2L_C"/>
    <property type="match status" value="1"/>
</dbReference>
<dbReference type="InterPro" id="IPR057328">
    <property type="entry name" value="RNaseT2L_C"/>
</dbReference>
<dbReference type="GeneID" id="300579186"/>
<comment type="caution">
    <text evidence="4">The sequence shown here is derived from an EMBL/GenBank/DDBJ whole genome shotgun (WGS) entry which is preliminary data.</text>
</comment>
<evidence type="ECO:0000313" key="4">
    <source>
        <dbReference type="EMBL" id="TFB00519.1"/>
    </source>
</evidence>
<accession>A0ABY2GX36</accession>
<dbReference type="PANTHER" id="PTHR36183:SF2">
    <property type="entry name" value="BETA-GLUCURONIDASE C-TERMINAL DOMAIN-CONTAINING PROTEIN"/>
    <property type="match status" value="1"/>
</dbReference>
<evidence type="ECO:0000313" key="5">
    <source>
        <dbReference type="Proteomes" id="UP001642720"/>
    </source>
</evidence>
<dbReference type="PANTHER" id="PTHR36183">
    <property type="entry name" value="BETA-GLUCURONIDASE"/>
    <property type="match status" value="1"/>
</dbReference>
<organism evidence="4 5">
    <name type="scientific">Trichoderma ghanense</name>
    <dbReference type="NCBI Taxonomy" id="65468"/>
    <lineage>
        <taxon>Eukaryota</taxon>
        <taxon>Fungi</taxon>
        <taxon>Dikarya</taxon>
        <taxon>Ascomycota</taxon>
        <taxon>Pezizomycotina</taxon>
        <taxon>Sordariomycetes</taxon>
        <taxon>Hypocreomycetidae</taxon>
        <taxon>Hypocreales</taxon>
        <taxon>Hypocreaceae</taxon>
        <taxon>Trichoderma</taxon>
    </lineage>
</organism>
<dbReference type="Pfam" id="PF16862">
    <property type="entry name" value="Glyco_hydro_79C"/>
    <property type="match status" value="1"/>
</dbReference>
<dbReference type="Proteomes" id="UP001642720">
    <property type="component" value="Unassembled WGS sequence"/>
</dbReference>
<protein>
    <submittedName>
        <fullName evidence="4">Beta-glucuronidase</fullName>
    </submittedName>
</protein>
<evidence type="ECO:0000259" key="2">
    <source>
        <dbReference type="Pfam" id="PF16862"/>
    </source>
</evidence>
<dbReference type="InterPro" id="IPR052974">
    <property type="entry name" value="GH79_Enzymes"/>
</dbReference>
<evidence type="ECO:0000259" key="3">
    <source>
        <dbReference type="Pfam" id="PF25488"/>
    </source>
</evidence>
<dbReference type="InterPro" id="IPR031728">
    <property type="entry name" value="GlcAase_C"/>
</dbReference>
<gene>
    <name evidence="4" type="ORF">CCMA1212_007569</name>
</gene>
<keyword evidence="1" id="KW-0732">Signal</keyword>
<evidence type="ECO:0000256" key="1">
    <source>
        <dbReference type="SAM" id="SignalP"/>
    </source>
</evidence>
<sequence length="600" mass="66037">MLREAFLLTGLCLAQRAAASSEPLIKVAAPGLVPHGASQIVDHAFASFSFPAHWLADFAGNNSHPNLFSRDILDLLYRKTGKHPYIRKESILVESGANGIPSAVYIGPVYFEAFNNFPGSLWSFQANLANNATWGLNNTLEVCKQVMNTLKSSLVAFEIGNEVDLYPCAVRPCEYDVHDYLQEWTTYADAISKHVLKGNRYGLDEQRFFQALVFANAELNTFTTPNAFNGGIDSSNHVKSVSLHHYAAGNQAWVRLQETFMNHTAVVANLSIYSPANNYLKTNYPNITFLLGETNSDYTNILMSQVEGVFGSALWLIDYLMYGMSLNITRFNLIQGTTFGYTGWVPVPTGSMQPYVRAPLYGQIVVADVIGHNPHVQIIPINLGSNHWKFSAYGVYESNKLSKYVLINLDEWNSTTIYPRPTQQVTLNFPSSVKSATVQRLLGAGASADSSISWGGLSWNYTHGRLAQSGRPHYEVLGITRGMAKLTIPSTEAVVVTLDRSQGPLKILSTTSLWLKRVTTWFQSLPSNGWLAAAGIIRNIDPWNSDCDNSGTPATYTATPNADGKTFALNSSKGKCAVLSNSSLSCDPSNRFLFPIRSFS</sequence>
<feature type="chain" id="PRO_5045188417" evidence="1">
    <location>
        <begin position="20"/>
        <end position="600"/>
    </location>
</feature>
<dbReference type="SUPFAM" id="SSF51445">
    <property type="entry name" value="(Trans)glycosidases"/>
    <property type="match status" value="1"/>
</dbReference>
<proteinExistence type="predicted"/>
<dbReference type="InterPro" id="IPR013780">
    <property type="entry name" value="Glyco_hydro_b"/>
</dbReference>
<feature type="signal peptide" evidence="1">
    <location>
        <begin position="1"/>
        <end position="19"/>
    </location>
</feature>
<dbReference type="EMBL" id="PPTA01000011">
    <property type="protein sequence ID" value="TFB00519.1"/>
    <property type="molecule type" value="Genomic_DNA"/>
</dbReference>
<feature type="domain" description="Beta-glucuronidase C-terminal" evidence="2">
    <location>
        <begin position="392"/>
        <end position="495"/>
    </location>
</feature>
<dbReference type="Gene3D" id="2.60.40.1180">
    <property type="entry name" value="Golgi alpha-mannosidase II"/>
    <property type="match status" value="1"/>
</dbReference>
<dbReference type="InterPro" id="IPR017853">
    <property type="entry name" value="GH"/>
</dbReference>
<keyword evidence="5" id="KW-1185">Reference proteome</keyword>
<dbReference type="RefSeq" id="XP_073556720.1">
    <property type="nucleotide sequence ID" value="XM_073704736.1"/>
</dbReference>
<feature type="domain" description="RNase T2-like C-terminal" evidence="3">
    <location>
        <begin position="549"/>
        <end position="590"/>
    </location>
</feature>